<dbReference type="GO" id="GO:0008276">
    <property type="term" value="F:protein methyltransferase activity"/>
    <property type="evidence" value="ECO:0007669"/>
    <property type="project" value="UniProtKB-ARBA"/>
</dbReference>
<dbReference type="InterPro" id="IPR046341">
    <property type="entry name" value="SET_dom_sf"/>
</dbReference>
<feature type="region of interest" description="Disordered" evidence="11">
    <location>
        <begin position="1544"/>
        <end position="1574"/>
    </location>
</feature>
<feature type="compositionally biased region" description="Low complexity" evidence="11">
    <location>
        <begin position="468"/>
        <end position="479"/>
    </location>
</feature>
<feature type="region of interest" description="Disordered" evidence="11">
    <location>
        <begin position="350"/>
        <end position="392"/>
    </location>
</feature>
<feature type="compositionally biased region" description="Acidic residues" evidence="11">
    <location>
        <begin position="124"/>
        <end position="139"/>
    </location>
</feature>
<dbReference type="RefSeq" id="XP_026287048.1">
    <property type="nucleotide sequence ID" value="XM_026431263.2"/>
</dbReference>
<feature type="region of interest" description="Disordered" evidence="11">
    <location>
        <begin position="1479"/>
        <end position="1527"/>
    </location>
</feature>
<evidence type="ECO:0000256" key="8">
    <source>
        <dbReference type="ARBA" id="ARBA00023163"/>
    </source>
</evidence>
<dbReference type="InterPro" id="IPR013087">
    <property type="entry name" value="Znf_C2H2_type"/>
</dbReference>
<dbReference type="FunFam" id="3.30.160.60:FF:001636">
    <property type="entry name" value="CLUMA_CG004886, isoform A"/>
    <property type="match status" value="1"/>
</dbReference>
<feature type="domain" description="C2H2-type" evidence="12">
    <location>
        <begin position="912"/>
        <end position="939"/>
    </location>
</feature>
<evidence type="ECO:0000256" key="10">
    <source>
        <dbReference type="PROSITE-ProRule" id="PRU00042"/>
    </source>
</evidence>
<evidence type="ECO:0000256" key="1">
    <source>
        <dbReference type="ARBA" id="ARBA00004123"/>
    </source>
</evidence>
<evidence type="ECO:0000259" key="12">
    <source>
        <dbReference type="PROSITE" id="PS50157"/>
    </source>
</evidence>
<feature type="compositionally biased region" description="Low complexity" evidence="11">
    <location>
        <begin position="1547"/>
        <end position="1560"/>
    </location>
</feature>
<feature type="region of interest" description="Disordered" evidence="11">
    <location>
        <begin position="165"/>
        <end position="189"/>
    </location>
</feature>
<sequence>MTRKSVKFPSGFRRGPWKSNLVKRDSDDKNTTNRILISDSCAERWSSLKLKFHFKTDSELVDYLLTLGEAQPPKPSLSPEHDSDNGWSSSQHTRRKKRGPSLRAVLRRSTRTSGSKSDLLSESVESDEYQSDENNDSEEDGRRRAKFDVSGSRLPKYDDCLDILSKKRLDPPVGSNKSSNSDEEKEAKANQLDAELALLVKTVDLRPHTANENELYEFTDDTQPEIGLSCPVPTSENEHCSLKVGHKRWKSYHKDKRKWRQSYAAIVSDEDQHNKMKHKEEGPDKEKRIFKALKKNRILTAYLDSENKIHDSTSKDSPRAEDETWIKEQDEKLVMESVIAPVIVKKGADIDSVDSDDTNTKNKEDMADSLTMEKSEVSSGKENKGKTVPNTEPVFIEVGERVKLKRRRRKLLQDSDDSSVNQKEDVASSSDWNDTEANEQKPKRNWKKSIINNELEEIESHVKKKKSSISSSSNDMPSKATCEPGLSNSTADKNEKHNTETGKFIKLSKTESSYSENEESCKQTHLTQAKQCSLCFLRHVQDPCPVQNPLQIVDDLITFEQWQLQCQVQVRCSVIEPPRPKLGRLKKCTPESPNPNDLQKKNKEIETTNNDINTRHYADESLPVKLDFKVVDEDHGKSVIAHSHIAQYTRFGPLIGPCVHEKDISDESDMRHIWEILDGKHPFYLNTEDPQKSNWLRYMRPAPERDDRNITLIVQDKQLYFVSVAEIPEGGELLYWADDHISSWSKKKILKSSCGGCNMRFAHPLYYRTHCAVFHDPLHSLTIRKYHCKVCGEAIMGKENIMKHAADLHEGRGAYQCQYCHKFFLRLNYLEMHRTYGCSSNPHRTRPLCDFCGRYFCQPQKLKVHIKRMHSDMNEVLREFQCKSCLKLLGSRAALQRHFKEVHHRDVVVASNNCDRCGKSFQNRSNLKIHMLTHSGVKPFRCQQDGCSAAFTTKQCLQFHYKKAHGLSEGALPRIERSIAYTFDAYAGETADGIGEEEKDLIERPQRVLRKNRKSSSKSPKNRGHVVQSEVADGDCETVGLSQAMTLVTENLDNLDCSEPVEVNHYVGTQPYTPITDSDSHQKFMDSRLASRSPLSPIGVVSYGEEEKHIDSDKVLTPLRTVSLQHHTEESYSQSIIPEMCCNSASQSPQSHLDTSPIHGMHSIMHLQSKGHKKWLGEVIEVAEEAAAAAMRLSPRLSPHLKRDHYDFDENKVKGKLQYMETPARQDLQVDLGVGRSKTATALAPFHHPESASLLVEAALDAAERDICCPSLSTKSSPNPISHSPEPPHLPQSYIVRSPQQERATNALYYPPDTSAQSSDHFIMSPSTASQSHLHPLDSYSIPSTLTGPSRLYGIQNHQLHQQLLPLQDQPSSDDEGGMDLDCTSRGECAQNLSMNVKEKLCERPDNSSMYDVSSPHSELSIRSSSYAEHLSLPQQNDLGFSGTMMVASPRYHLYDLSPDRQCSDVSVTDLTISNRNMPQEYGSYENIGGSVDLSVPRSHASEDQADLPSSPSSFNSGSAHHYSTPHCVPPYPTHPIVYQNSPLQRSHVSSSSNSPSASPSPGPAHYHTYPPYY</sequence>
<feature type="region of interest" description="Disordered" evidence="11">
    <location>
        <begin position="71"/>
        <end position="148"/>
    </location>
</feature>
<feature type="domain" description="C2H2-type" evidence="12">
    <location>
        <begin position="847"/>
        <end position="875"/>
    </location>
</feature>
<dbReference type="PANTHER" id="PTHR16515:SF49">
    <property type="entry name" value="GASTRULA ZINC FINGER PROTEIN XLCGF49.1-LIKE-RELATED"/>
    <property type="match status" value="1"/>
</dbReference>
<feature type="region of interest" description="Disordered" evidence="11">
    <location>
        <begin position="1272"/>
        <end position="1293"/>
    </location>
</feature>
<evidence type="ECO:0000256" key="6">
    <source>
        <dbReference type="ARBA" id="ARBA00023015"/>
    </source>
</evidence>
<evidence type="ECO:0000256" key="5">
    <source>
        <dbReference type="ARBA" id="ARBA00022833"/>
    </source>
</evidence>
<proteinExistence type="predicted"/>
<gene>
    <name evidence="14" type="primary">LOC113212529</name>
</gene>
<evidence type="ECO:0000256" key="2">
    <source>
        <dbReference type="ARBA" id="ARBA00022723"/>
    </source>
</evidence>
<evidence type="ECO:0000256" key="9">
    <source>
        <dbReference type="ARBA" id="ARBA00023242"/>
    </source>
</evidence>
<dbReference type="SUPFAM" id="SSF57667">
    <property type="entry name" value="beta-beta-alpha zinc fingers"/>
    <property type="match status" value="2"/>
</dbReference>
<dbReference type="OrthoDB" id="6369905at2759"/>
<dbReference type="KEGG" id="foc:113212529"/>
<keyword evidence="9" id="KW-0539">Nucleus</keyword>
<dbReference type="PROSITE" id="PS50157">
    <property type="entry name" value="ZINC_FINGER_C2H2_2"/>
    <property type="match status" value="6"/>
</dbReference>
<dbReference type="GO" id="GO:0008270">
    <property type="term" value="F:zinc ion binding"/>
    <property type="evidence" value="ECO:0007669"/>
    <property type="project" value="UniProtKB-KW"/>
</dbReference>
<evidence type="ECO:0000256" key="11">
    <source>
        <dbReference type="SAM" id="MobiDB-lite"/>
    </source>
</evidence>
<dbReference type="GO" id="GO:0008170">
    <property type="term" value="F:N-methyltransferase activity"/>
    <property type="evidence" value="ECO:0007669"/>
    <property type="project" value="UniProtKB-ARBA"/>
</dbReference>
<feature type="domain" description="C2H2-type" evidence="12">
    <location>
        <begin position="815"/>
        <end position="842"/>
    </location>
</feature>
<dbReference type="Gene3D" id="2.170.270.10">
    <property type="entry name" value="SET domain"/>
    <property type="match status" value="1"/>
</dbReference>
<dbReference type="InterPro" id="IPR001214">
    <property type="entry name" value="SET_dom"/>
</dbReference>
<dbReference type="Pfam" id="PF00096">
    <property type="entry name" value="zf-C2H2"/>
    <property type="match status" value="1"/>
</dbReference>
<dbReference type="SMART" id="SM00355">
    <property type="entry name" value="ZnF_C2H2"/>
    <property type="match status" value="7"/>
</dbReference>
<protein>
    <submittedName>
        <fullName evidence="14">Uncharacterized protein LOC113212529</fullName>
    </submittedName>
</protein>
<accession>A0A6J1T1D4</accession>
<keyword evidence="6" id="KW-0805">Transcription regulation</keyword>
<evidence type="ECO:0000313" key="13">
    <source>
        <dbReference type="Proteomes" id="UP000504606"/>
    </source>
</evidence>
<feature type="compositionally biased region" description="Basic residues" evidence="11">
    <location>
        <begin position="1007"/>
        <end position="1024"/>
    </location>
</feature>
<dbReference type="GO" id="GO:0008757">
    <property type="term" value="F:S-adenosylmethionine-dependent methyltransferase activity"/>
    <property type="evidence" value="ECO:0007669"/>
    <property type="project" value="UniProtKB-ARBA"/>
</dbReference>
<feature type="compositionally biased region" description="Low complexity" evidence="11">
    <location>
        <begin position="1510"/>
        <end position="1519"/>
    </location>
</feature>
<feature type="domain" description="C2H2-type" evidence="12">
    <location>
        <begin position="940"/>
        <end position="965"/>
    </location>
</feature>
<organism evidence="13 14">
    <name type="scientific">Frankliniella occidentalis</name>
    <name type="common">Western flower thrips</name>
    <name type="synonym">Euthrips occidentalis</name>
    <dbReference type="NCBI Taxonomy" id="133901"/>
    <lineage>
        <taxon>Eukaryota</taxon>
        <taxon>Metazoa</taxon>
        <taxon>Ecdysozoa</taxon>
        <taxon>Arthropoda</taxon>
        <taxon>Hexapoda</taxon>
        <taxon>Insecta</taxon>
        <taxon>Pterygota</taxon>
        <taxon>Neoptera</taxon>
        <taxon>Paraneoptera</taxon>
        <taxon>Thysanoptera</taxon>
        <taxon>Terebrantia</taxon>
        <taxon>Thripoidea</taxon>
        <taxon>Thripidae</taxon>
        <taxon>Frankliniella</taxon>
    </lineage>
</organism>
<dbReference type="Proteomes" id="UP000504606">
    <property type="component" value="Unplaced"/>
</dbReference>
<name>A0A6J1T1D4_FRAOC</name>
<dbReference type="InterPro" id="IPR036236">
    <property type="entry name" value="Znf_C2H2_sf"/>
</dbReference>
<keyword evidence="4 10" id="KW-0863">Zinc-finger</keyword>
<feature type="region of interest" description="Disordered" evidence="11">
    <location>
        <begin position="461"/>
        <end position="504"/>
    </location>
</feature>
<dbReference type="PANTHER" id="PTHR16515">
    <property type="entry name" value="PR DOMAIN ZINC FINGER PROTEIN"/>
    <property type="match status" value="1"/>
</dbReference>
<feature type="region of interest" description="Disordered" evidence="11">
    <location>
        <begin position="406"/>
        <end position="448"/>
    </location>
</feature>
<dbReference type="Pfam" id="PF21549">
    <property type="entry name" value="PRDM2_PR"/>
    <property type="match status" value="1"/>
</dbReference>
<evidence type="ECO:0000256" key="4">
    <source>
        <dbReference type="ARBA" id="ARBA00022771"/>
    </source>
</evidence>
<keyword evidence="13" id="KW-1185">Reference proteome</keyword>
<evidence type="ECO:0000256" key="7">
    <source>
        <dbReference type="ARBA" id="ARBA00023125"/>
    </source>
</evidence>
<dbReference type="GeneID" id="113212529"/>
<keyword evidence="2" id="KW-0479">Metal-binding</keyword>
<feature type="domain" description="C2H2-type" evidence="12">
    <location>
        <begin position="880"/>
        <end position="903"/>
    </location>
</feature>
<feature type="compositionally biased region" description="Basic and acidic residues" evidence="11">
    <location>
        <begin position="358"/>
        <end position="385"/>
    </location>
</feature>
<dbReference type="Gene3D" id="3.30.160.60">
    <property type="entry name" value="Classic Zinc Finger"/>
    <property type="match status" value="4"/>
</dbReference>
<feature type="region of interest" description="Disordered" evidence="11">
    <location>
        <begin position="1"/>
        <end position="30"/>
    </location>
</feature>
<keyword evidence="5" id="KW-0862">Zinc</keyword>
<keyword evidence="7" id="KW-0238">DNA-binding</keyword>
<keyword evidence="3" id="KW-0677">Repeat</keyword>
<evidence type="ECO:0000313" key="14">
    <source>
        <dbReference type="RefSeq" id="XP_026287048.1"/>
    </source>
</evidence>
<evidence type="ECO:0000256" key="3">
    <source>
        <dbReference type="ARBA" id="ARBA00022737"/>
    </source>
</evidence>
<dbReference type="PROSITE" id="PS00028">
    <property type="entry name" value="ZINC_FINGER_C2H2_1"/>
    <property type="match status" value="4"/>
</dbReference>
<dbReference type="GO" id="GO:0003677">
    <property type="term" value="F:DNA binding"/>
    <property type="evidence" value="ECO:0007669"/>
    <property type="project" value="UniProtKB-KW"/>
</dbReference>
<dbReference type="GO" id="GO:0005634">
    <property type="term" value="C:nucleus"/>
    <property type="evidence" value="ECO:0007669"/>
    <property type="project" value="UniProtKB-SubCell"/>
</dbReference>
<keyword evidence="8" id="KW-0804">Transcription</keyword>
<feature type="domain" description="C2H2-type" evidence="12">
    <location>
        <begin position="786"/>
        <end position="814"/>
    </location>
</feature>
<reference evidence="14" key="1">
    <citation type="submission" date="2025-08" db="UniProtKB">
        <authorList>
            <consortium name="RefSeq"/>
        </authorList>
    </citation>
    <scope>IDENTIFICATION</scope>
    <source>
        <tissue evidence="14">Whole organism</tissue>
    </source>
</reference>
<feature type="region of interest" description="Disordered" evidence="11">
    <location>
        <begin position="996"/>
        <end position="1032"/>
    </location>
</feature>
<dbReference type="GO" id="GO:0010468">
    <property type="term" value="P:regulation of gene expression"/>
    <property type="evidence" value="ECO:0007669"/>
    <property type="project" value="TreeGrafter"/>
</dbReference>
<feature type="compositionally biased region" description="Polar residues" evidence="11">
    <location>
        <begin position="1272"/>
        <end position="1282"/>
    </location>
</feature>
<dbReference type="InterPro" id="IPR050331">
    <property type="entry name" value="Zinc_finger"/>
</dbReference>
<feature type="compositionally biased region" description="Basic residues" evidence="11">
    <location>
        <begin position="92"/>
        <end position="110"/>
    </location>
</feature>
<comment type="subcellular location">
    <subcellularLocation>
        <location evidence="1">Nucleus</location>
    </subcellularLocation>
</comment>